<dbReference type="Gene3D" id="3.10.290.10">
    <property type="entry name" value="RNA-binding S4 domain"/>
    <property type="match status" value="1"/>
</dbReference>
<dbReference type="PANTHER" id="PTHR21600:SF44">
    <property type="entry name" value="RIBOSOMAL LARGE SUBUNIT PSEUDOURIDINE SYNTHASE D"/>
    <property type="match status" value="1"/>
</dbReference>
<evidence type="ECO:0000256" key="2">
    <source>
        <dbReference type="ARBA" id="ARBA00023235"/>
    </source>
</evidence>
<sequence>MNYIVEEKHNGERIDKFLVGVMENVSRTDVQKLIEAGEVKVGGGKVSKNFRVETGMAVVVEKMIEKESSTLEPEDIPLNIVYEDDDIVVINKPRNLVVHPGNGVSKGTLAAALLYHFKENLSTVNGPLRPGIVHRLDKDTPGLMVVAKNDAAHRHLAHQLETRTLHRTYNALVWGCPRDLEGTIDAPIGRNPKNRLKMAVVKGGKESRTHYVAKQFFAIATLLELQLESGRTHQIRVHSRYTGHPVVGDPLYDGRDESLNRVPPLMKPVAEKVLEIAPAQLLQAVKIELIHPRTNKKLTFKVPMEEPFANVLKLLKKECPASAPVYDEEEGFRDFDAQIRFDEDDEFDEYAEPLEISPDEAAPVKERKTRAQRLAEKKATAAKRRAVAAERKLIKQMKAARRKGIAPEDFVEPGYEPTIDPELL</sequence>
<evidence type="ECO:0000259" key="6">
    <source>
        <dbReference type="SMART" id="SM00363"/>
    </source>
</evidence>
<dbReference type="Proteomes" id="UP000255423">
    <property type="component" value="Unassembled WGS sequence"/>
</dbReference>
<dbReference type="CDD" id="cd00165">
    <property type="entry name" value="S4"/>
    <property type="match status" value="1"/>
</dbReference>
<dbReference type="PANTHER" id="PTHR21600">
    <property type="entry name" value="MITOCHONDRIAL RNA PSEUDOURIDINE SYNTHASE"/>
    <property type="match status" value="1"/>
</dbReference>
<dbReference type="SUPFAM" id="SSF55120">
    <property type="entry name" value="Pseudouridine synthase"/>
    <property type="match status" value="1"/>
</dbReference>
<keyword evidence="4" id="KW-0694">RNA-binding</keyword>
<reference evidence="7 8" key="1">
    <citation type="submission" date="2017-08" db="EMBL/GenBank/DDBJ databases">
        <authorList>
            <person name="de Groot N.N."/>
        </authorList>
    </citation>
    <scope>NUCLEOTIDE SEQUENCE [LARGE SCALE GENOMIC DNA]</scope>
    <source>
        <strain evidence="7 8">HM2</strain>
    </source>
</reference>
<proteinExistence type="inferred from homology"/>
<dbReference type="AlphaFoldDB" id="A0A380RW13"/>
<dbReference type="Pfam" id="PF00849">
    <property type="entry name" value="PseudoU_synth_2"/>
    <property type="match status" value="1"/>
</dbReference>
<feature type="region of interest" description="Disordered" evidence="5">
    <location>
        <begin position="405"/>
        <end position="424"/>
    </location>
</feature>
<keyword evidence="2" id="KW-0413">Isomerase</keyword>
<dbReference type="GO" id="GO:0003723">
    <property type="term" value="F:RNA binding"/>
    <property type="evidence" value="ECO:0007669"/>
    <property type="project" value="UniProtKB-KW"/>
</dbReference>
<dbReference type="InterPro" id="IPR050188">
    <property type="entry name" value="RluA_PseudoU_synthase"/>
</dbReference>
<dbReference type="InterPro" id="IPR006225">
    <property type="entry name" value="PsdUridine_synth_RluC/D"/>
</dbReference>
<dbReference type="SMART" id="SM00363">
    <property type="entry name" value="S4"/>
    <property type="match status" value="1"/>
</dbReference>
<feature type="active site" evidence="3">
    <location>
        <position position="137"/>
    </location>
</feature>
<comment type="similarity">
    <text evidence="1">Belongs to the pseudouridine synthase RluA family.</text>
</comment>
<dbReference type="Gene3D" id="3.30.2350.10">
    <property type="entry name" value="Pseudouridine synthase"/>
    <property type="match status" value="1"/>
</dbReference>
<evidence type="ECO:0000256" key="4">
    <source>
        <dbReference type="PROSITE-ProRule" id="PRU00182"/>
    </source>
</evidence>
<protein>
    <submittedName>
        <fullName evidence="7">23S rRNA pseudouridine1911/1915/1917 synthase</fullName>
    </submittedName>
</protein>
<dbReference type="EMBL" id="UHJL01000001">
    <property type="protein sequence ID" value="SUQ19501.1"/>
    <property type="molecule type" value="Genomic_DNA"/>
</dbReference>
<evidence type="ECO:0000256" key="3">
    <source>
        <dbReference type="PIRSR" id="PIRSR606225-1"/>
    </source>
</evidence>
<gene>
    <name evidence="7" type="ORF">SAMN05661053_0737</name>
</gene>
<dbReference type="InterPro" id="IPR020103">
    <property type="entry name" value="PsdUridine_synth_cat_dom_sf"/>
</dbReference>
<evidence type="ECO:0000256" key="1">
    <source>
        <dbReference type="ARBA" id="ARBA00010876"/>
    </source>
</evidence>
<dbReference type="GO" id="GO:0000455">
    <property type="term" value="P:enzyme-directed rRNA pseudouridine synthesis"/>
    <property type="evidence" value="ECO:0007669"/>
    <property type="project" value="UniProtKB-ARBA"/>
</dbReference>
<evidence type="ECO:0000313" key="8">
    <source>
        <dbReference type="Proteomes" id="UP000255423"/>
    </source>
</evidence>
<organism evidence="7 8">
    <name type="scientific">Fibrobacter succinogenes</name>
    <name type="common">Bacteroides succinogenes</name>
    <dbReference type="NCBI Taxonomy" id="833"/>
    <lineage>
        <taxon>Bacteria</taxon>
        <taxon>Pseudomonadati</taxon>
        <taxon>Fibrobacterota</taxon>
        <taxon>Fibrobacteria</taxon>
        <taxon>Fibrobacterales</taxon>
        <taxon>Fibrobacteraceae</taxon>
        <taxon>Fibrobacter</taxon>
    </lineage>
</organism>
<dbReference type="NCBIfam" id="TIGR00005">
    <property type="entry name" value="rluA_subfam"/>
    <property type="match status" value="1"/>
</dbReference>
<dbReference type="SUPFAM" id="SSF55174">
    <property type="entry name" value="Alpha-L RNA-binding motif"/>
    <property type="match status" value="1"/>
</dbReference>
<name>A0A380RW13_FIBSU</name>
<dbReference type="Pfam" id="PF01479">
    <property type="entry name" value="S4"/>
    <property type="match status" value="1"/>
</dbReference>
<evidence type="ECO:0000256" key="5">
    <source>
        <dbReference type="SAM" id="MobiDB-lite"/>
    </source>
</evidence>
<dbReference type="InterPro" id="IPR002942">
    <property type="entry name" value="S4_RNA-bd"/>
</dbReference>
<evidence type="ECO:0000313" key="7">
    <source>
        <dbReference type="EMBL" id="SUQ19501.1"/>
    </source>
</evidence>
<dbReference type="RefSeq" id="WP_088659095.1">
    <property type="nucleotide sequence ID" value="NZ_UHJL01000001.1"/>
</dbReference>
<dbReference type="InterPro" id="IPR006145">
    <property type="entry name" value="PsdUridine_synth_RsuA/RluA"/>
</dbReference>
<dbReference type="CDD" id="cd02869">
    <property type="entry name" value="PseudoU_synth_RluA_like"/>
    <property type="match status" value="1"/>
</dbReference>
<accession>A0A380RW13</accession>
<dbReference type="PROSITE" id="PS50889">
    <property type="entry name" value="S4"/>
    <property type="match status" value="1"/>
</dbReference>
<dbReference type="InterPro" id="IPR036986">
    <property type="entry name" value="S4_RNA-bd_sf"/>
</dbReference>
<feature type="domain" description="RNA-binding S4" evidence="6">
    <location>
        <begin position="12"/>
        <end position="77"/>
    </location>
</feature>
<dbReference type="GO" id="GO:0120159">
    <property type="term" value="F:rRNA pseudouridine synthase activity"/>
    <property type="evidence" value="ECO:0007669"/>
    <property type="project" value="UniProtKB-ARBA"/>
</dbReference>